<comment type="caution">
    <text evidence="6">Lacks conserved residue(s) required for the propagation of feature annotation.</text>
</comment>
<evidence type="ECO:0000313" key="7">
    <source>
        <dbReference type="EMBL" id="BAG14096.1"/>
    </source>
</evidence>
<dbReference type="HAMAP" id="MF_00074">
    <property type="entry name" value="16SrRNA_methyltr_G"/>
    <property type="match status" value="1"/>
</dbReference>
<keyword evidence="1 6" id="KW-0963">Cytoplasm</keyword>
<dbReference type="KEGG" id="rsd:TGRD_603"/>
<dbReference type="Gene3D" id="3.40.50.150">
    <property type="entry name" value="Vaccinia Virus protein VP39"/>
    <property type="match status" value="1"/>
</dbReference>
<evidence type="ECO:0000256" key="2">
    <source>
        <dbReference type="ARBA" id="ARBA00022552"/>
    </source>
</evidence>
<dbReference type="RefSeq" id="WP_015423620.1">
    <property type="nucleotide sequence ID" value="NC_020419.1"/>
</dbReference>
<evidence type="ECO:0000256" key="5">
    <source>
        <dbReference type="ARBA" id="ARBA00022691"/>
    </source>
</evidence>
<dbReference type="GO" id="GO:0070043">
    <property type="term" value="F:rRNA (guanine-N7-)-methyltransferase activity"/>
    <property type="evidence" value="ECO:0007669"/>
    <property type="project" value="UniProtKB-UniRule"/>
</dbReference>
<feature type="binding site" evidence="6">
    <location>
        <position position="118"/>
    </location>
    <ligand>
        <name>S-adenosyl-L-methionine</name>
        <dbReference type="ChEBI" id="CHEBI:59789"/>
    </ligand>
</feature>
<reference evidence="8" key="1">
    <citation type="journal article" date="2008" name="Proc. Natl. Acad. Sci. U.S.A.">
        <title>Complete genome of the uncultured termite group 1 bacteria in a single host protist cell.</title>
        <authorList>
            <person name="Hongoh Y."/>
            <person name="Sharma V.K."/>
            <person name="Prakash T."/>
            <person name="Noda S."/>
            <person name="Taylor T.D."/>
            <person name="Kudo T."/>
            <person name="Sakaki Y."/>
            <person name="Toyoda A."/>
            <person name="Hattori M."/>
            <person name="Ohkuma M."/>
        </authorList>
    </citation>
    <scope>NUCLEOTIDE SEQUENCE [LARGE SCALE GENOMIC DNA]</scope>
    <source>
        <strain evidence="8">Rs-D17 genomovar Ri2008</strain>
    </source>
</reference>
<evidence type="ECO:0000313" key="8">
    <source>
        <dbReference type="Proteomes" id="UP000001691"/>
    </source>
</evidence>
<proteinExistence type="inferred from homology"/>
<feature type="binding site" evidence="6">
    <location>
        <position position="113"/>
    </location>
    <ligand>
        <name>S-adenosyl-L-methionine</name>
        <dbReference type="ChEBI" id="CHEBI:59789"/>
    </ligand>
</feature>
<comment type="function">
    <text evidence="6">Specifically methylates the N7 position of a guanine in 16S rRNA.</text>
</comment>
<dbReference type="Proteomes" id="UP000001691">
    <property type="component" value="Chromosome"/>
</dbReference>
<accession>B1H0R4</accession>
<comment type="subcellular location">
    <subcellularLocation>
        <location evidence="6">Cytoplasm</location>
    </subcellularLocation>
</comment>
<organism evidence="7 8">
    <name type="scientific">Endomicrobium trichonymphae</name>
    <dbReference type="NCBI Taxonomy" id="1408204"/>
    <lineage>
        <taxon>Bacteria</taxon>
        <taxon>Pseudomonadati</taxon>
        <taxon>Elusimicrobiota</taxon>
        <taxon>Endomicrobiia</taxon>
        <taxon>Endomicrobiales</taxon>
        <taxon>Endomicrobiaceae</taxon>
        <taxon>Candidatus Endomicrobiellum</taxon>
    </lineage>
</organism>
<keyword evidence="8" id="KW-1185">Reference proteome</keyword>
<gene>
    <name evidence="6" type="primary">rsmG</name>
    <name evidence="7" type="ordered locus">TGRD_603</name>
</gene>
<sequence length="276" mass="31853">MSDFIENETLFTEFEHYAVKNVIPFFSKETRKKFETYFYELNKWNKKFNLISFKNIRDLVYRHFCDSLYSAKAISDILTVYRLSIYSKRKRKREGAGRKQKSAESAFKVADLGTGSGMPGIPVKIALPCIKLTLIESITKKCRFLNNINNKLGFNTEILNKRAEEIGQNTSYRQQYDFILSRAVSKLSPNLEISIPLLKIGGYFIVHKTKKSAESSKDGLQSAENALKHLGAKLERTIYYNLPEYESDYCILIFKKHKDTPANFPRKSGIPEKNPL</sequence>
<dbReference type="STRING" id="471821.TGRD_613"/>
<keyword evidence="2 6" id="KW-0698">rRNA processing</keyword>
<dbReference type="NCBIfam" id="TIGR00138">
    <property type="entry name" value="rsmG_gidB"/>
    <property type="match status" value="1"/>
</dbReference>
<protein>
    <recommendedName>
        <fullName evidence="6">Ribosomal RNA small subunit methyltransferase G</fullName>
        <ecNumber evidence="6">2.1.1.-</ecNumber>
    </recommendedName>
    <alternativeName>
        <fullName evidence="6">16S rRNA 7-methylguanosine methyltransferase</fullName>
        <shortName evidence="6">16S rRNA m7G methyltransferase</shortName>
    </alternativeName>
</protein>
<dbReference type="SUPFAM" id="SSF53335">
    <property type="entry name" value="S-adenosyl-L-methionine-dependent methyltransferases"/>
    <property type="match status" value="1"/>
</dbReference>
<comment type="similarity">
    <text evidence="6">Belongs to the methyltransferase superfamily. RNA methyltransferase RsmG family.</text>
</comment>
<feature type="binding site" evidence="6">
    <location>
        <begin position="163"/>
        <end position="164"/>
    </location>
    <ligand>
        <name>S-adenosyl-L-methionine</name>
        <dbReference type="ChEBI" id="CHEBI:59789"/>
    </ligand>
</feature>
<dbReference type="InterPro" id="IPR029063">
    <property type="entry name" value="SAM-dependent_MTases_sf"/>
</dbReference>
<dbReference type="InterPro" id="IPR003682">
    <property type="entry name" value="rRNA_ssu_MeTfrase_G"/>
</dbReference>
<dbReference type="EMBL" id="AP009510">
    <property type="protein sequence ID" value="BAG14096.1"/>
    <property type="molecule type" value="Genomic_DNA"/>
</dbReference>
<dbReference type="EC" id="2.1.1.-" evidence="6"/>
<dbReference type="PIRSF" id="PIRSF003078">
    <property type="entry name" value="GidB"/>
    <property type="match status" value="1"/>
</dbReference>
<dbReference type="PANTHER" id="PTHR31760">
    <property type="entry name" value="S-ADENOSYL-L-METHIONINE-DEPENDENT METHYLTRANSFERASES SUPERFAMILY PROTEIN"/>
    <property type="match status" value="1"/>
</dbReference>
<evidence type="ECO:0000256" key="6">
    <source>
        <dbReference type="HAMAP-Rule" id="MF_00074"/>
    </source>
</evidence>
<evidence type="ECO:0000256" key="4">
    <source>
        <dbReference type="ARBA" id="ARBA00022679"/>
    </source>
</evidence>
<keyword evidence="5 6" id="KW-0949">S-adenosyl-L-methionine</keyword>
<keyword evidence="3 6" id="KW-0489">Methyltransferase</keyword>
<dbReference type="PANTHER" id="PTHR31760:SF0">
    <property type="entry name" value="S-ADENOSYL-L-METHIONINE-DEPENDENT METHYLTRANSFERASES SUPERFAMILY PROTEIN"/>
    <property type="match status" value="1"/>
</dbReference>
<name>B1H0R4_ENDTX</name>
<feature type="binding site" evidence="6">
    <location>
        <position position="182"/>
    </location>
    <ligand>
        <name>S-adenosyl-L-methionine</name>
        <dbReference type="ChEBI" id="CHEBI:59789"/>
    </ligand>
</feature>
<dbReference type="Pfam" id="PF02527">
    <property type="entry name" value="GidB"/>
    <property type="match status" value="2"/>
</dbReference>
<dbReference type="GO" id="GO:0005829">
    <property type="term" value="C:cytosol"/>
    <property type="evidence" value="ECO:0007669"/>
    <property type="project" value="TreeGrafter"/>
</dbReference>
<evidence type="ECO:0000256" key="1">
    <source>
        <dbReference type="ARBA" id="ARBA00022490"/>
    </source>
</evidence>
<evidence type="ECO:0000256" key="3">
    <source>
        <dbReference type="ARBA" id="ARBA00022603"/>
    </source>
</evidence>
<dbReference type="HOGENOM" id="CLU_065341_0_1_0"/>
<keyword evidence="4 6" id="KW-0808">Transferase</keyword>
<dbReference type="AlphaFoldDB" id="B1H0R4"/>